<keyword evidence="5" id="KW-1185">Reference proteome</keyword>
<protein>
    <recommendedName>
        <fullName evidence="3">SPW repeat-containing integral membrane domain-containing protein</fullName>
    </recommendedName>
</protein>
<dbReference type="RefSeq" id="WP_189212374.1">
    <property type="nucleotide sequence ID" value="NZ_BMRB01000003.1"/>
</dbReference>
<proteinExistence type="predicted"/>
<feature type="transmembrane region" description="Helical" evidence="2">
    <location>
        <begin position="105"/>
        <end position="126"/>
    </location>
</feature>
<feature type="transmembrane region" description="Helical" evidence="2">
    <location>
        <begin position="132"/>
        <end position="151"/>
    </location>
</feature>
<evidence type="ECO:0000313" key="4">
    <source>
        <dbReference type="EMBL" id="GGS43803.1"/>
    </source>
</evidence>
<evidence type="ECO:0000256" key="1">
    <source>
        <dbReference type="SAM" id="MobiDB-lite"/>
    </source>
</evidence>
<name>A0A918LGK1_9PSEU</name>
<sequence length="163" mass="16983">MIPDDDPRRDAAGETLDPARTADRTPTTPWASADAPLVDRALLSQRRHAPGWGARAANALVLLAGLWLLAAPFVLDYPPWNDVVVGLLLVATAVPRVLRPASTPWTGVAQALLALWLIAAPSVFGYRGDADVVTGIAVLVIAGSTAALAFAGRGARPPEAGPR</sequence>
<accession>A0A918LGK1</accession>
<reference evidence="4" key="2">
    <citation type="submission" date="2020-09" db="EMBL/GenBank/DDBJ databases">
        <authorList>
            <person name="Sun Q."/>
            <person name="Ohkuma M."/>
        </authorList>
    </citation>
    <scope>NUCLEOTIDE SEQUENCE</scope>
    <source>
        <strain evidence="4">JCM 3276</strain>
    </source>
</reference>
<keyword evidence="2" id="KW-0812">Transmembrane</keyword>
<comment type="caution">
    <text evidence="4">The sequence shown here is derived from an EMBL/GenBank/DDBJ whole genome shotgun (WGS) entry which is preliminary data.</text>
</comment>
<evidence type="ECO:0000259" key="3">
    <source>
        <dbReference type="Pfam" id="PF03779"/>
    </source>
</evidence>
<evidence type="ECO:0000256" key="2">
    <source>
        <dbReference type="SAM" id="Phobius"/>
    </source>
</evidence>
<reference evidence="4" key="1">
    <citation type="journal article" date="2014" name="Int. J. Syst. Evol. Microbiol.">
        <title>Complete genome sequence of Corynebacterium casei LMG S-19264T (=DSM 44701T), isolated from a smear-ripened cheese.</title>
        <authorList>
            <consortium name="US DOE Joint Genome Institute (JGI-PGF)"/>
            <person name="Walter F."/>
            <person name="Albersmeier A."/>
            <person name="Kalinowski J."/>
            <person name="Ruckert C."/>
        </authorList>
    </citation>
    <scope>NUCLEOTIDE SEQUENCE</scope>
    <source>
        <strain evidence="4">JCM 3276</strain>
    </source>
</reference>
<feature type="compositionally biased region" description="Basic and acidic residues" evidence="1">
    <location>
        <begin position="1"/>
        <end position="12"/>
    </location>
</feature>
<dbReference type="Pfam" id="PF03779">
    <property type="entry name" value="SPW"/>
    <property type="match status" value="1"/>
</dbReference>
<feature type="region of interest" description="Disordered" evidence="1">
    <location>
        <begin position="1"/>
        <end position="32"/>
    </location>
</feature>
<keyword evidence="2" id="KW-1133">Transmembrane helix</keyword>
<organism evidence="4 5">
    <name type="scientific">Actinokineospora fastidiosa</name>
    <dbReference type="NCBI Taxonomy" id="1816"/>
    <lineage>
        <taxon>Bacteria</taxon>
        <taxon>Bacillati</taxon>
        <taxon>Actinomycetota</taxon>
        <taxon>Actinomycetes</taxon>
        <taxon>Pseudonocardiales</taxon>
        <taxon>Pseudonocardiaceae</taxon>
        <taxon>Actinokineospora</taxon>
    </lineage>
</organism>
<feature type="domain" description="SPW repeat-containing integral membrane" evidence="3">
    <location>
        <begin position="58"/>
        <end position="142"/>
    </location>
</feature>
<dbReference type="AlphaFoldDB" id="A0A918LGK1"/>
<feature type="transmembrane region" description="Helical" evidence="2">
    <location>
        <begin position="56"/>
        <end position="74"/>
    </location>
</feature>
<evidence type="ECO:0000313" key="5">
    <source>
        <dbReference type="Proteomes" id="UP000660680"/>
    </source>
</evidence>
<dbReference type="Proteomes" id="UP000660680">
    <property type="component" value="Unassembled WGS sequence"/>
</dbReference>
<keyword evidence="2" id="KW-0472">Membrane</keyword>
<dbReference type="EMBL" id="BMRB01000003">
    <property type="protein sequence ID" value="GGS43803.1"/>
    <property type="molecule type" value="Genomic_DNA"/>
</dbReference>
<dbReference type="InterPro" id="IPR005530">
    <property type="entry name" value="SPW"/>
</dbReference>
<gene>
    <name evidence="4" type="ORF">GCM10010171_43710</name>
</gene>